<dbReference type="InterPro" id="IPR036875">
    <property type="entry name" value="Znf_CCHC_sf"/>
</dbReference>
<dbReference type="Gene3D" id="4.10.60.10">
    <property type="entry name" value="Zinc finger, CCHC-type"/>
    <property type="match status" value="1"/>
</dbReference>
<dbReference type="PANTHER" id="PTHR42648:SF18">
    <property type="entry name" value="RETROTRANSPOSON, UNCLASSIFIED-LIKE PROTEIN"/>
    <property type="match status" value="1"/>
</dbReference>
<proteinExistence type="predicted"/>
<dbReference type="Pfam" id="PF00098">
    <property type="entry name" value="zf-CCHC"/>
    <property type="match status" value="1"/>
</dbReference>
<evidence type="ECO:0000256" key="2">
    <source>
        <dbReference type="PROSITE-ProRule" id="PRU00047"/>
    </source>
</evidence>
<dbReference type="InterPro" id="IPR001584">
    <property type="entry name" value="Integrase_cat-core"/>
</dbReference>
<dbReference type="InterPro" id="IPR001878">
    <property type="entry name" value="Znf_CCHC"/>
</dbReference>
<dbReference type="InterPro" id="IPR036397">
    <property type="entry name" value="RNaseH_sf"/>
</dbReference>
<dbReference type="PANTHER" id="PTHR42648">
    <property type="entry name" value="TRANSPOSASE, PUTATIVE-RELATED"/>
    <property type="match status" value="1"/>
</dbReference>
<reference evidence="6" key="1">
    <citation type="submission" date="2007-09" db="EMBL/GenBank/DDBJ databases">
        <title>Evolution of a short chain dehydrogenase (tropinone-reductase-like) gene family in the Brassicaceae.</title>
        <authorList>
            <person name="Schmid K.J."/>
            <person name="Navarro-Quezada A."/>
        </authorList>
    </citation>
    <scope>NUCLEOTIDE SEQUENCE</scope>
</reference>
<keyword evidence="2" id="KW-0479">Metal-binding</keyword>
<dbReference type="SUPFAM" id="SSF57756">
    <property type="entry name" value="Retrovirus zinc finger-like domains"/>
    <property type="match status" value="1"/>
</dbReference>
<sequence length="708" mass="81227">MEGTPQQVIPIFNGERYDFWRIKMTTILKTIKLWTVVEEGVPNQPAQGDHSPEAVQSKTRWEEASTKDLTALQILQTKEAWDALMSEFQGSPQVRMINLQSLRREYENLKMSEEDNIKVFTEKLIDLGNQLRVHGEKKTDYQIVQKILIYLPARFTSIVAVMEQTKDLPSLSVIELIGTLKAHEKRVSSRNVSMNEGAFNILREREVVKRDNKGKKWCGFCKKENHTESTCWRKPKKDDSKNSKNDKKCYNCGKVGHFARDCRSKKYERAHMSLEDEDIEDHMLFNATEEAPIITKEDVWLVDSVGNGEVVMNAGKGDITVFTKKGKKVIRNVFLVSGLEKNLLSVPQIISVGYSVLFENKGVNGVMASKTRPCGKLKDGTNIKQEDEIKALVETQSGKKIKKLQSDGGGEFTSSEFNEFYEKEEIEREVIVPYSPQQNGVAERKNRSLMKMARTLLADKKDDVTPIEKWSGNKPTVEHLKVFGSICYIHIPKEKRSKLDKKAKRGIFISYSSKSKGYRVLLLDKTEIEISRDVVFKEEKKWDWVRQEEVKKTLNIPVSTSQPQEEQRQVISSPVLSQLSDQANNQGGERSLEPPKKYKLMTEIMQTALMVEFKETETCFVVFDEPQSYDDACGIKEWQEAMSEEIEMIEKNRTWSLVEKPEKKNIISVNHFVDSVSLSGRSRIIGVLCTGRMWRDQIYQCLGWTRAA</sequence>
<dbReference type="GO" id="GO:0006508">
    <property type="term" value="P:proteolysis"/>
    <property type="evidence" value="ECO:0007669"/>
    <property type="project" value="UniProtKB-KW"/>
</dbReference>
<accession>B6REM4</accession>
<dbReference type="SMART" id="SM00343">
    <property type="entry name" value="ZnF_C2HC"/>
    <property type="match status" value="1"/>
</dbReference>
<dbReference type="Gene3D" id="3.30.420.10">
    <property type="entry name" value="Ribonuclease H-like superfamily/Ribonuclease H"/>
    <property type="match status" value="1"/>
</dbReference>
<dbReference type="InterPro" id="IPR057670">
    <property type="entry name" value="SH3_retrovirus"/>
</dbReference>
<dbReference type="PROSITE" id="PS50158">
    <property type="entry name" value="ZF_CCHC"/>
    <property type="match status" value="1"/>
</dbReference>
<evidence type="ECO:0000313" key="6">
    <source>
        <dbReference type="EMBL" id="ABW74576.1"/>
    </source>
</evidence>
<evidence type="ECO:0000256" key="1">
    <source>
        <dbReference type="ARBA" id="ARBA00022670"/>
    </source>
</evidence>
<dbReference type="GO" id="GO:0015074">
    <property type="term" value="P:DNA integration"/>
    <property type="evidence" value="ECO:0007669"/>
    <property type="project" value="InterPro"/>
</dbReference>
<gene>
    <name evidence="6" type="primary">Ty1-Pol9</name>
</gene>
<dbReference type="GO" id="GO:0003676">
    <property type="term" value="F:nucleic acid binding"/>
    <property type="evidence" value="ECO:0007669"/>
    <property type="project" value="InterPro"/>
</dbReference>
<protein>
    <submittedName>
        <fullName evidence="6">Pol polyprotein</fullName>
    </submittedName>
</protein>
<dbReference type="InterPro" id="IPR039537">
    <property type="entry name" value="Retrotran_Ty1/copia-like"/>
</dbReference>
<dbReference type="SUPFAM" id="SSF53098">
    <property type="entry name" value="Ribonuclease H-like"/>
    <property type="match status" value="1"/>
</dbReference>
<evidence type="ECO:0000259" key="4">
    <source>
        <dbReference type="PROSITE" id="PS50158"/>
    </source>
</evidence>
<keyword evidence="1" id="KW-0378">Hydrolase</keyword>
<keyword evidence="2" id="KW-0862">Zinc</keyword>
<evidence type="ECO:0000256" key="3">
    <source>
        <dbReference type="SAM" id="MobiDB-lite"/>
    </source>
</evidence>
<dbReference type="Pfam" id="PF25597">
    <property type="entry name" value="SH3_retrovirus"/>
    <property type="match status" value="1"/>
</dbReference>
<evidence type="ECO:0000259" key="5">
    <source>
        <dbReference type="PROSITE" id="PS50994"/>
    </source>
</evidence>
<feature type="domain" description="Integrase catalytic" evidence="5">
    <location>
        <begin position="288"/>
        <end position="457"/>
    </location>
</feature>
<dbReference type="GO" id="GO:0008270">
    <property type="term" value="F:zinc ion binding"/>
    <property type="evidence" value="ECO:0007669"/>
    <property type="project" value="UniProtKB-KW"/>
</dbReference>
<feature type="domain" description="CCHC-type" evidence="4">
    <location>
        <begin position="248"/>
        <end position="264"/>
    </location>
</feature>
<dbReference type="EMBL" id="EU180848">
    <property type="protein sequence ID" value="ABW74576.1"/>
    <property type="molecule type" value="Genomic_DNA"/>
</dbReference>
<name>B6REM4_9BRAS</name>
<dbReference type="InterPro" id="IPR012337">
    <property type="entry name" value="RNaseH-like_sf"/>
</dbReference>
<dbReference type="Pfam" id="PF22936">
    <property type="entry name" value="Pol_BBD"/>
    <property type="match status" value="1"/>
</dbReference>
<keyword evidence="1" id="KW-0645">Protease</keyword>
<dbReference type="GO" id="GO:0008233">
    <property type="term" value="F:peptidase activity"/>
    <property type="evidence" value="ECO:0007669"/>
    <property type="project" value="UniProtKB-KW"/>
</dbReference>
<organism evidence="6">
    <name type="scientific">Boechera divaricarpa</name>
    <dbReference type="NCBI Taxonomy" id="115915"/>
    <lineage>
        <taxon>Eukaryota</taxon>
        <taxon>Viridiplantae</taxon>
        <taxon>Streptophyta</taxon>
        <taxon>Embryophyta</taxon>
        <taxon>Tracheophyta</taxon>
        <taxon>Spermatophyta</taxon>
        <taxon>Magnoliopsida</taxon>
        <taxon>eudicotyledons</taxon>
        <taxon>Gunneridae</taxon>
        <taxon>Pentapetalae</taxon>
        <taxon>rosids</taxon>
        <taxon>malvids</taxon>
        <taxon>Brassicales</taxon>
        <taxon>Brassicaceae</taxon>
        <taxon>Boechereae</taxon>
        <taxon>Boechera</taxon>
    </lineage>
</organism>
<dbReference type="PROSITE" id="PS50994">
    <property type="entry name" value="INTEGRASE"/>
    <property type="match status" value="1"/>
</dbReference>
<keyword evidence="2" id="KW-0863">Zinc-finger</keyword>
<feature type="region of interest" description="Disordered" evidence="3">
    <location>
        <begin position="42"/>
        <end position="61"/>
    </location>
</feature>
<dbReference type="InterPro" id="IPR054722">
    <property type="entry name" value="PolX-like_BBD"/>
</dbReference>
<dbReference type="AlphaFoldDB" id="B6REM4"/>
<dbReference type="Pfam" id="PF14223">
    <property type="entry name" value="Retrotran_gag_2"/>
    <property type="match status" value="1"/>
</dbReference>